<accession>A0ACC0LBA4</accession>
<sequence>MVNPSRYTVRPPEYNTEHKGRPTGKDDQNRGRIHSFTTSTSESQASCIPTSRRSNGRDHLVLKFPQQYQRYISHCIDI</sequence>
<gene>
    <name evidence="1" type="ORF">RHMOL_Rhmol13G0245600</name>
</gene>
<proteinExistence type="predicted"/>
<dbReference type="Proteomes" id="UP001062846">
    <property type="component" value="Chromosome 13"/>
</dbReference>
<organism evidence="1 2">
    <name type="scientific">Rhododendron molle</name>
    <name type="common">Chinese azalea</name>
    <name type="synonym">Azalea mollis</name>
    <dbReference type="NCBI Taxonomy" id="49168"/>
    <lineage>
        <taxon>Eukaryota</taxon>
        <taxon>Viridiplantae</taxon>
        <taxon>Streptophyta</taxon>
        <taxon>Embryophyta</taxon>
        <taxon>Tracheophyta</taxon>
        <taxon>Spermatophyta</taxon>
        <taxon>Magnoliopsida</taxon>
        <taxon>eudicotyledons</taxon>
        <taxon>Gunneridae</taxon>
        <taxon>Pentapetalae</taxon>
        <taxon>asterids</taxon>
        <taxon>Ericales</taxon>
        <taxon>Ericaceae</taxon>
        <taxon>Ericoideae</taxon>
        <taxon>Rhodoreae</taxon>
        <taxon>Rhododendron</taxon>
    </lineage>
</organism>
<name>A0ACC0LBA4_RHOML</name>
<evidence type="ECO:0000313" key="2">
    <source>
        <dbReference type="Proteomes" id="UP001062846"/>
    </source>
</evidence>
<protein>
    <submittedName>
        <fullName evidence="1">Uncharacterized protein</fullName>
    </submittedName>
</protein>
<reference evidence="1" key="1">
    <citation type="submission" date="2022-02" db="EMBL/GenBank/DDBJ databases">
        <title>Plant Genome Project.</title>
        <authorList>
            <person name="Zhang R.-G."/>
        </authorList>
    </citation>
    <scope>NUCLEOTIDE SEQUENCE</scope>
    <source>
        <strain evidence="1">AT1</strain>
    </source>
</reference>
<keyword evidence="2" id="KW-1185">Reference proteome</keyword>
<evidence type="ECO:0000313" key="1">
    <source>
        <dbReference type="EMBL" id="KAI8525632.1"/>
    </source>
</evidence>
<dbReference type="EMBL" id="CM046400">
    <property type="protein sequence ID" value="KAI8525632.1"/>
    <property type="molecule type" value="Genomic_DNA"/>
</dbReference>
<comment type="caution">
    <text evidence="1">The sequence shown here is derived from an EMBL/GenBank/DDBJ whole genome shotgun (WGS) entry which is preliminary data.</text>
</comment>